<dbReference type="EMBL" id="JARBHB010000002">
    <property type="protein sequence ID" value="KAJ8891464.1"/>
    <property type="molecule type" value="Genomic_DNA"/>
</dbReference>
<protein>
    <submittedName>
        <fullName evidence="1">Uncharacterized protein</fullName>
    </submittedName>
</protein>
<sequence length="96" mass="10257">MGADINFKDFVEVGACVGVCGQMTDTEIIDIVTHTANNNSSASESENGDGNLDGDIVQQPTKSAVAEALDVLSYFYNFSNACVSDLTSFQHVEILF</sequence>
<name>A0ABQ9I4A0_9NEOP</name>
<keyword evidence="2" id="KW-1185">Reference proteome</keyword>
<evidence type="ECO:0000313" key="2">
    <source>
        <dbReference type="Proteomes" id="UP001159363"/>
    </source>
</evidence>
<gene>
    <name evidence="1" type="ORF">PR048_003992</name>
</gene>
<reference evidence="1 2" key="1">
    <citation type="submission" date="2023-02" db="EMBL/GenBank/DDBJ databases">
        <title>LHISI_Scaffold_Assembly.</title>
        <authorList>
            <person name="Stuart O.P."/>
            <person name="Cleave R."/>
            <person name="Magrath M.J.L."/>
            <person name="Mikheyev A.S."/>
        </authorList>
    </citation>
    <scope>NUCLEOTIDE SEQUENCE [LARGE SCALE GENOMIC DNA]</scope>
    <source>
        <strain evidence="1">Daus_M_001</strain>
        <tissue evidence="1">Leg muscle</tissue>
    </source>
</reference>
<accession>A0ABQ9I4A0</accession>
<evidence type="ECO:0000313" key="1">
    <source>
        <dbReference type="EMBL" id="KAJ8891464.1"/>
    </source>
</evidence>
<organism evidence="1 2">
    <name type="scientific">Dryococelus australis</name>
    <dbReference type="NCBI Taxonomy" id="614101"/>
    <lineage>
        <taxon>Eukaryota</taxon>
        <taxon>Metazoa</taxon>
        <taxon>Ecdysozoa</taxon>
        <taxon>Arthropoda</taxon>
        <taxon>Hexapoda</taxon>
        <taxon>Insecta</taxon>
        <taxon>Pterygota</taxon>
        <taxon>Neoptera</taxon>
        <taxon>Polyneoptera</taxon>
        <taxon>Phasmatodea</taxon>
        <taxon>Verophasmatodea</taxon>
        <taxon>Anareolatae</taxon>
        <taxon>Phasmatidae</taxon>
        <taxon>Eurycanthinae</taxon>
        <taxon>Dryococelus</taxon>
    </lineage>
</organism>
<comment type="caution">
    <text evidence="1">The sequence shown here is derived from an EMBL/GenBank/DDBJ whole genome shotgun (WGS) entry which is preliminary data.</text>
</comment>
<dbReference type="Proteomes" id="UP001159363">
    <property type="component" value="Chromosome 2"/>
</dbReference>
<proteinExistence type="predicted"/>